<feature type="short sequence motif" description="TonB box" evidence="10">
    <location>
        <begin position="45"/>
        <end position="51"/>
    </location>
</feature>
<dbReference type="RefSeq" id="WP_108986228.1">
    <property type="nucleotide sequence ID" value="NZ_BFBR01000012.1"/>
</dbReference>
<evidence type="ECO:0000313" key="16">
    <source>
        <dbReference type="Proteomes" id="UP000245086"/>
    </source>
</evidence>
<dbReference type="PROSITE" id="PS01054">
    <property type="entry name" value="TRANSALDOLASE_1"/>
    <property type="match status" value="1"/>
</dbReference>
<evidence type="ECO:0000256" key="7">
    <source>
        <dbReference type="ARBA" id="ARBA00023136"/>
    </source>
</evidence>
<organism evidence="15 16">
    <name type="scientific">Candidatus Phycosocius bacilliformis</name>
    <dbReference type="NCBI Taxonomy" id="1445552"/>
    <lineage>
        <taxon>Bacteria</taxon>
        <taxon>Pseudomonadati</taxon>
        <taxon>Pseudomonadota</taxon>
        <taxon>Alphaproteobacteria</taxon>
        <taxon>Caulobacterales</taxon>
        <taxon>Caulobacterales incertae sedis</taxon>
        <taxon>Candidatus Phycosocius</taxon>
    </lineage>
</organism>
<comment type="subcellular location">
    <subcellularLocation>
        <location evidence="1 9">Cell outer membrane</location>
        <topology evidence="1 9">Multi-pass membrane protein</topology>
    </subcellularLocation>
</comment>
<keyword evidence="7 9" id="KW-0472">Membrane</keyword>
<dbReference type="InterPro" id="IPR039426">
    <property type="entry name" value="TonB-dep_rcpt-like"/>
</dbReference>
<dbReference type="PROSITE" id="PS52016">
    <property type="entry name" value="TONB_DEPENDENT_REC_3"/>
    <property type="match status" value="1"/>
</dbReference>
<evidence type="ECO:0000256" key="11">
    <source>
        <dbReference type="RuleBase" id="RU003357"/>
    </source>
</evidence>
<dbReference type="EMBL" id="BFBR01000012">
    <property type="protein sequence ID" value="GBF59346.1"/>
    <property type="molecule type" value="Genomic_DNA"/>
</dbReference>
<evidence type="ECO:0000256" key="9">
    <source>
        <dbReference type="PROSITE-ProRule" id="PRU01360"/>
    </source>
</evidence>
<keyword evidence="5 12" id="KW-0732">Signal</keyword>
<dbReference type="Proteomes" id="UP000245086">
    <property type="component" value="Unassembled WGS sequence"/>
</dbReference>
<dbReference type="OrthoDB" id="7051241at2"/>
<dbReference type="InterPro" id="IPR010916">
    <property type="entry name" value="TonB_box_CS"/>
</dbReference>
<dbReference type="GO" id="GO:0009279">
    <property type="term" value="C:cell outer membrane"/>
    <property type="evidence" value="ECO:0007669"/>
    <property type="project" value="UniProtKB-SubCell"/>
</dbReference>
<dbReference type="SUPFAM" id="SSF56935">
    <property type="entry name" value="Porins"/>
    <property type="match status" value="1"/>
</dbReference>
<evidence type="ECO:0000256" key="5">
    <source>
        <dbReference type="ARBA" id="ARBA00022729"/>
    </source>
</evidence>
<dbReference type="InterPro" id="IPR000531">
    <property type="entry name" value="Beta-barrel_TonB"/>
</dbReference>
<feature type="signal peptide" evidence="12">
    <location>
        <begin position="1"/>
        <end position="29"/>
    </location>
</feature>
<keyword evidence="16" id="KW-1185">Reference proteome</keyword>
<dbReference type="Pfam" id="PF07715">
    <property type="entry name" value="Plug"/>
    <property type="match status" value="1"/>
</dbReference>
<comment type="similarity">
    <text evidence="9 11">Belongs to the TonB-dependent receptor family.</text>
</comment>
<evidence type="ECO:0000256" key="10">
    <source>
        <dbReference type="PROSITE-ProRule" id="PRU10143"/>
    </source>
</evidence>
<dbReference type="Pfam" id="PF00593">
    <property type="entry name" value="TonB_dep_Rec_b-barrel"/>
    <property type="match status" value="1"/>
</dbReference>
<keyword evidence="4 9" id="KW-0812">Transmembrane</keyword>
<keyword evidence="8 9" id="KW-0998">Cell outer membrane</keyword>
<reference evidence="15 16" key="1">
    <citation type="journal article" date="2018" name="Genome Announc.">
        <title>Draft Genome Sequence of "Candidatus Phycosocius bacilliformis," an Alphaproteobacterial Ectosymbiont of the Hydrocarbon-Producing Green Alga Botryococcus braunii.</title>
        <authorList>
            <person name="Tanabe Y."/>
            <person name="Yamaguchi H."/>
            <person name="Watanabe M.M."/>
        </authorList>
    </citation>
    <scope>NUCLEOTIDE SEQUENCE [LARGE SCALE GENOMIC DNA]</scope>
    <source>
        <strain evidence="15 16">BOTRYCO-2</strain>
    </source>
</reference>
<keyword evidence="3 9" id="KW-1134">Transmembrane beta strand</keyword>
<feature type="domain" description="TonB-dependent receptor-like beta-barrel" evidence="13">
    <location>
        <begin position="482"/>
        <end position="959"/>
    </location>
</feature>
<name>A0A2P2EE69_9PROT</name>
<dbReference type="GO" id="GO:0005975">
    <property type="term" value="P:carbohydrate metabolic process"/>
    <property type="evidence" value="ECO:0007669"/>
    <property type="project" value="InterPro"/>
</dbReference>
<evidence type="ECO:0000256" key="6">
    <source>
        <dbReference type="ARBA" id="ARBA00023077"/>
    </source>
</evidence>
<evidence type="ECO:0000256" key="2">
    <source>
        <dbReference type="ARBA" id="ARBA00022448"/>
    </source>
</evidence>
<evidence type="ECO:0000259" key="14">
    <source>
        <dbReference type="Pfam" id="PF07715"/>
    </source>
</evidence>
<dbReference type="InterPro" id="IPR012910">
    <property type="entry name" value="Plug_dom"/>
</dbReference>
<dbReference type="Gene3D" id="2.170.130.10">
    <property type="entry name" value="TonB-dependent receptor, plug domain"/>
    <property type="match status" value="1"/>
</dbReference>
<dbReference type="InterPro" id="IPR018225">
    <property type="entry name" value="Transaldolase_AS"/>
</dbReference>
<evidence type="ECO:0000256" key="12">
    <source>
        <dbReference type="SAM" id="SignalP"/>
    </source>
</evidence>
<dbReference type="PANTHER" id="PTHR47234">
    <property type="match status" value="1"/>
</dbReference>
<gene>
    <name evidence="15" type="primary">btuB_11</name>
    <name evidence="15" type="ORF">PbB2_03041</name>
</gene>
<evidence type="ECO:0000256" key="1">
    <source>
        <dbReference type="ARBA" id="ARBA00004571"/>
    </source>
</evidence>
<keyword evidence="2 9" id="KW-0813">Transport</keyword>
<feature type="chain" id="PRO_5015188518" evidence="12">
    <location>
        <begin position="30"/>
        <end position="996"/>
    </location>
</feature>
<accession>A0A2P2EE69</accession>
<evidence type="ECO:0000259" key="13">
    <source>
        <dbReference type="Pfam" id="PF00593"/>
    </source>
</evidence>
<feature type="domain" description="TonB-dependent receptor plug" evidence="14">
    <location>
        <begin position="61"/>
        <end position="171"/>
    </location>
</feature>
<evidence type="ECO:0000256" key="3">
    <source>
        <dbReference type="ARBA" id="ARBA00022452"/>
    </source>
</evidence>
<evidence type="ECO:0000313" key="15">
    <source>
        <dbReference type="EMBL" id="GBF59346.1"/>
    </source>
</evidence>
<proteinExistence type="inferred from homology"/>
<protein>
    <submittedName>
        <fullName evidence="15">Vitamin B12 transporter BtuB</fullName>
    </submittedName>
</protein>
<evidence type="ECO:0000256" key="4">
    <source>
        <dbReference type="ARBA" id="ARBA00022692"/>
    </source>
</evidence>
<sequence length="996" mass="106590">MKLRNHKQALILTASTMALVVGLPALAQAQDSGSAAGGQTPQVETVIVTGSRIQTATNRAISPVRVIGAEDIRATGLIDIDEVLKQQNQFLPSNGATTNPTLLESHGASTLDMRGLGQNRTLVLVNGQRVTPNGFRNSADVNTIPSALIARVETLTGGAAAVYGADAVAGVTNYILRDRYEGVEVAISGGISEQGDAENYSVGITAGKNFFDDRANIVVHASYADRGDLKRTDRAWALPEVNDAGQFIQTFPTAGGAFTRWANATTAPGGAAAPTFAFGADGTLGTTAGTQAFSQFEAFQNPNDRTNYAVFGNFKLAKWAEFYGRGTYSLINNTSQQVPVRSNGNGAAVLPVTAGGANLITQADVLIQRTNPFLTPAILSILNPTGGTSLFNLNAAGTGPGTDAARFRVAKTLLELGPIRDETERTSHQLVLGVRGELTDTIRYDLSYVTGKSIEEVQRIGWGSWSRFLQATNATTVGGQPACVDPSGGCVPFNLFGPSAASAAAVAWINGNTSELFNKRNRHQDILSLNISGDTTGFFSLPGGPIGWAIGAERREEFGNSVFGPRAFTRDTLHTQGARANLVADFELTEYYGELRLPVLADKAFFKQFDVEAAGRWSDHSRSGDYDTWKLGVNWAVNDTLRLRGSKQTVVRGPNIGEFFGAAVEAPITGTGRPTDYCSDPARFNVPTSLCQALGAPSTPGYIPVVGTGLPLIDNAVAVQGGGEAIKPESGETYTYGFVLTPQFVPGLSIVVDYYNIQIDDAIGSITPIQLMDSCYLVLQDPNSALCRKITRDSNGRVVKFDQRDTNLTLLKTSGIDFSIYYNAKLPEALPGDRINISFQGGTVDSFVRLLFPADNLFDCAGDFGGGACSDAGTGIRAIPAFRSNLAVAWTDGPLTIRGAWRYQGQVDALIKRVPEPQWRNVAPNLNAVQHIDAWDYFDLGFSYRINDNLRIGGTVINVFDKDPPILGSAQQDANTLPNQYDIIGRRYAINLVWKM</sequence>
<dbReference type="PROSITE" id="PS00430">
    <property type="entry name" value="TONB_DEPENDENT_REC_1"/>
    <property type="match status" value="1"/>
</dbReference>
<comment type="caution">
    <text evidence="15">The sequence shown here is derived from an EMBL/GenBank/DDBJ whole genome shotgun (WGS) entry which is preliminary data.</text>
</comment>
<evidence type="ECO:0000256" key="8">
    <source>
        <dbReference type="ARBA" id="ARBA00023237"/>
    </source>
</evidence>
<keyword evidence="6 10" id="KW-0798">TonB box</keyword>
<dbReference type="Gene3D" id="2.40.170.20">
    <property type="entry name" value="TonB-dependent receptor, beta-barrel domain"/>
    <property type="match status" value="1"/>
</dbReference>
<dbReference type="AlphaFoldDB" id="A0A2P2EE69"/>
<dbReference type="InterPro" id="IPR037066">
    <property type="entry name" value="Plug_dom_sf"/>
</dbReference>
<dbReference type="InterPro" id="IPR036942">
    <property type="entry name" value="Beta-barrel_TonB_sf"/>
</dbReference>
<dbReference type="PANTHER" id="PTHR47234:SF2">
    <property type="entry name" value="TONB-DEPENDENT RECEPTOR"/>
    <property type="match status" value="1"/>
</dbReference>